<dbReference type="EMBL" id="DSRU01000265">
    <property type="protein sequence ID" value="HFM99688.1"/>
    <property type="molecule type" value="Genomic_DNA"/>
</dbReference>
<dbReference type="Pfam" id="PF14246">
    <property type="entry name" value="TetR_C_7"/>
    <property type="match status" value="1"/>
</dbReference>
<dbReference type="AlphaFoldDB" id="A0A7C3KGX5"/>
<dbReference type="PRINTS" id="PR00455">
    <property type="entry name" value="HTHTETR"/>
</dbReference>
<dbReference type="InterPro" id="IPR023772">
    <property type="entry name" value="DNA-bd_HTH_TetR-type_CS"/>
</dbReference>
<dbReference type="Gene3D" id="1.10.357.10">
    <property type="entry name" value="Tetracycline Repressor, domain 2"/>
    <property type="match status" value="1"/>
</dbReference>
<dbReference type="SUPFAM" id="SSF46689">
    <property type="entry name" value="Homeodomain-like"/>
    <property type="match status" value="1"/>
</dbReference>
<evidence type="ECO:0000256" key="3">
    <source>
        <dbReference type="ARBA" id="ARBA00023163"/>
    </source>
</evidence>
<evidence type="ECO:0000259" key="5">
    <source>
        <dbReference type="PROSITE" id="PS50977"/>
    </source>
</evidence>
<keyword evidence="3" id="KW-0804">Transcription</keyword>
<dbReference type="Pfam" id="PF00440">
    <property type="entry name" value="TetR_N"/>
    <property type="match status" value="1"/>
</dbReference>
<name>A0A7C3KGX5_9CYAN</name>
<dbReference type="PANTHER" id="PTHR30055">
    <property type="entry name" value="HTH-TYPE TRANSCRIPTIONAL REGULATOR RUTR"/>
    <property type="match status" value="1"/>
</dbReference>
<dbReference type="PROSITE" id="PS50977">
    <property type="entry name" value="HTH_TETR_2"/>
    <property type="match status" value="1"/>
</dbReference>
<evidence type="ECO:0000256" key="2">
    <source>
        <dbReference type="ARBA" id="ARBA00023125"/>
    </source>
</evidence>
<accession>A0A7C3KGX5</accession>
<reference evidence="6" key="1">
    <citation type="journal article" date="2020" name="mSystems">
        <title>Genome- and Community-Level Interaction Insights into Carbon Utilization and Element Cycling Functions of Hydrothermarchaeota in Hydrothermal Sediment.</title>
        <authorList>
            <person name="Zhou Z."/>
            <person name="Liu Y."/>
            <person name="Xu W."/>
            <person name="Pan J."/>
            <person name="Luo Z.H."/>
            <person name="Li M."/>
        </authorList>
    </citation>
    <scope>NUCLEOTIDE SEQUENCE [LARGE SCALE GENOMIC DNA]</scope>
    <source>
        <strain evidence="6">SpSt-418</strain>
    </source>
</reference>
<dbReference type="PROSITE" id="PS01081">
    <property type="entry name" value="HTH_TETR_1"/>
    <property type="match status" value="1"/>
</dbReference>
<dbReference type="SUPFAM" id="SSF48498">
    <property type="entry name" value="Tetracyclin repressor-like, C-terminal domain"/>
    <property type="match status" value="1"/>
</dbReference>
<gene>
    <name evidence="6" type="ORF">ENR64_18410</name>
</gene>
<dbReference type="InterPro" id="IPR036271">
    <property type="entry name" value="Tet_transcr_reg_TetR-rel_C_sf"/>
</dbReference>
<evidence type="ECO:0000313" key="6">
    <source>
        <dbReference type="EMBL" id="HFM99688.1"/>
    </source>
</evidence>
<dbReference type="GO" id="GO:0045892">
    <property type="term" value="P:negative regulation of DNA-templated transcription"/>
    <property type="evidence" value="ECO:0007669"/>
    <property type="project" value="UniProtKB-ARBA"/>
</dbReference>
<protein>
    <submittedName>
        <fullName evidence="6">TetR/AcrR family transcriptional regulator</fullName>
    </submittedName>
</protein>
<dbReference type="Gene3D" id="1.10.10.60">
    <property type="entry name" value="Homeodomain-like"/>
    <property type="match status" value="1"/>
</dbReference>
<evidence type="ECO:0000256" key="1">
    <source>
        <dbReference type="ARBA" id="ARBA00023015"/>
    </source>
</evidence>
<organism evidence="6">
    <name type="scientific">Oscillatoriales cyanobacterium SpSt-418</name>
    <dbReference type="NCBI Taxonomy" id="2282169"/>
    <lineage>
        <taxon>Bacteria</taxon>
        <taxon>Bacillati</taxon>
        <taxon>Cyanobacteriota</taxon>
        <taxon>Cyanophyceae</taxon>
        <taxon>Oscillatoriophycideae</taxon>
        <taxon>Oscillatoriales</taxon>
    </lineage>
</organism>
<comment type="caution">
    <text evidence="6">The sequence shown here is derived from an EMBL/GenBank/DDBJ whole genome shotgun (WGS) entry which is preliminary data.</text>
</comment>
<dbReference type="GO" id="GO:0000976">
    <property type="term" value="F:transcription cis-regulatory region binding"/>
    <property type="evidence" value="ECO:0007669"/>
    <property type="project" value="TreeGrafter"/>
</dbReference>
<proteinExistence type="predicted"/>
<keyword evidence="1" id="KW-0805">Transcription regulation</keyword>
<dbReference type="FunFam" id="1.10.10.60:FF:000141">
    <property type="entry name" value="TetR family transcriptional regulator"/>
    <property type="match status" value="1"/>
</dbReference>
<dbReference type="InterPro" id="IPR050109">
    <property type="entry name" value="HTH-type_TetR-like_transc_reg"/>
</dbReference>
<feature type="domain" description="HTH tetR-type" evidence="5">
    <location>
        <begin position="12"/>
        <end position="72"/>
    </location>
</feature>
<dbReference type="GO" id="GO:0003700">
    <property type="term" value="F:DNA-binding transcription factor activity"/>
    <property type="evidence" value="ECO:0007669"/>
    <property type="project" value="TreeGrafter"/>
</dbReference>
<dbReference type="InterPro" id="IPR039536">
    <property type="entry name" value="TetR_C_Proteobacteria"/>
</dbReference>
<feature type="DNA-binding region" description="H-T-H motif" evidence="4">
    <location>
        <begin position="35"/>
        <end position="54"/>
    </location>
</feature>
<sequence length="210" mass="24139">MPIEEYRKNVAEQKRQAILDAAIENFLAIGYERTTLEMVAKSAGVSTATVYKHFSTKRALFGSIMEHIWETGIDLSDSVEQGTDSVAILTAIGHEYAQLLRQPLVEALFRVIIAEAPRFPELGEELYYRGKEPYLKRLHTYLQKESELKRFQIDDIPLAARQFLGMINDVIFWPRFLVMNLEISEEDVEHVVSGAVQTFLARYKNKRKKA</sequence>
<dbReference type="InterPro" id="IPR009057">
    <property type="entry name" value="Homeodomain-like_sf"/>
</dbReference>
<dbReference type="InterPro" id="IPR001647">
    <property type="entry name" value="HTH_TetR"/>
</dbReference>
<evidence type="ECO:0000256" key="4">
    <source>
        <dbReference type="PROSITE-ProRule" id="PRU00335"/>
    </source>
</evidence>
<keyword evidence="2 4" id="KW-0238">DNA-binding</keyword>
<dbReference type="PANTHER" id="PTHR30055:SF146">
    <property type="entry name" value="HTH-TYPE TRANSCRIPTIONAL DUAL REGULATOR CECR"/>
    <property type="match status" value="1"/>
</dbReference>